<comment type="caution">
    <text evidence="1">The sequence shown here is derived from an EMBL/GenBank/DDBJ whole genome shotgun (WGS) entry which is preliminary data.</text>
</comment>
<dbReference type="RefSeq" id="WP_032598404.1">
    <property type="nucleotide sequence ID" value="NZ_JGDS01000053.1"/>
</dbReference>
<organism evidence="1 2">
    <name type="scientific">Bacteroides fragilis str. 3976T8</name>
    <dbReference type="NCBI Taxonomy" id="1339314"/>
    <lineage>
        <taxon>Bacteria</taxon>
        <taxon>Pseudomonadati</taxon>
        <taxon>Bacteroidota</taxon>
        <taxon>Bacteroidia</taxon>
        <taxon>Bacteroidales</taxon>
        <taxon>Bacteroidaceae</taxon>
        <taxon>Bacteroides</taxon>
    </lineage>
</organism>
<evidence type="ECO:0000313" key="2">
    <source>
        <dbReference type="Proteomes" id="UP000020938"/>
    </source>
</evidence>
<protein>
    <submittedName>
        <fullName evidence="1">Uncharacterized protein</fullName>
    </submittedName>
</protein>
<proteinExistence type="predicted"/>
<dbReference type="AlphaFoldDB" id="A0A016BWC3"/>
<sequence length="385" mass="44744">MGLNMNENWFEIVEILRNTLDSNYSKAEFVSAVENCFRVLGWRKTNGSLIKNYNLPNGSNVDIVLSKTYGENVQSDYIPVFIQCGEFQYNETDNVSFAMDELLTEAAISFGSCIKFFYRNNQDIILSKEILLEESNHEGIQISDLLLFQHFKKSLVHDYITSLNEKNEVLSKLRLDIKRISEDRNILKSIFSDFLVQQGYDRVLIEEEMRNLEIVVSQKQLCSKEMENHSASTKDTTRFSFNGSQFYPKKRFVLAVVKQYVKEHPGITYNELERVFPSGIISKQRGVIRPLSVVQEWMKDNADLSSRYFLESDELITLNDGLQYTVYNQWGLKQFNKFLEIAQSMYIVNSDKKNNDVIDDIPEHLHKSVLQISKESLQSFVKKKS</sequence>
<dbReference type="EMBL" id="JGDS01000053">
    <property type="protein sequence ID" value="EXZ73022.1"/>
    <property type="molecule type" value="Genomic_DNA"/>
</dbReference>
<dbReference type="Proteomes" id="UP000020938">
    <property type="component" value="Unassembled WGS sequence"/>
</dbReference>
<dbReference type="PATRIC" id="fig|1339314.3.peg.2823"/>
<name>A0A016BWC3_BACFG</name>
<evidence type="ECO:0000313" key="1">
    <source>
        <dbReference type="EMBL" id="EXZ73022.1"/>
    </source>
</evidence>
<gene>
    <name evidence="1" type="ORF">M123_2644</name>
</gene>
<accession>A0A016BWC3</accession>
<reference evidence="1 2" key="1">
    <citation type="submission" date="2014-02" db="EMBL/GenBank/DDBJ databases">
        <authorList>
            <person name="Sears C."/>
            <person name="Carroll K."/>
            <person name="Sack B.R."/>
            <person name="Qadri F."/>
            <person name="Myers L.L."/>
            <person name="Chung G.-T."/>
            <person name="Escheverria P."/>
            <person name="Fraser C.M."/>
            <person name="Sadzewicz L."/>
            <person name="Shefchek K.A."/>
            <person name="Tallon L."/>
            <person name="Das S.P."/>
            <person name="Daugherty S."/>
            <person name="Mongodin E.F."/>
        </authorList>
    </citation>
    <scope>NUCLEOTIDE SEQUENCE [LARGE SCALE GENOMIC DNA]</scope>
    <source>
        <strain evidence="1 2">3976T8</strain>
    </source>
</reference>